<dbReference type="Proteomes" id="UP001595445">
    <property type="component" value="Unassembled WGS sequence"/>
</dbReference>
<gene>
    <name evidence="5" type="ORF">ACFOD6_09445</name>
</gene>
<evidence type="ECO:0000256" key="4">
    <source>
        <dbReference type="SAM" id="SignalP"/>
    </source>
</evidence>
<dbReference type="EMBL" id="JBHRSM010000016">
    <property type="protein sequence ID" value="MFC3086269.1"/>
    <property type="molecule type" value="Genomic_DNA"/>
</dbReference>
<feature type="signal peptide" evidence="4">
    <location>
        <begin position="1"/>
        <end position="22"/>
    </location>
</feature>
<dbReference type="RefSeq" id="WP_197646801.1">
    <property type="nucleotide sequence ID" value="NZ_JAEACP010000020.1"/>
</dbReference>
<dbReference type="Pfam" id="PF13379">
    <property type="entry name" value="NMT1_2"/>
    <property type="match status" value="1"/>
</dbReference>
<dbReference type="PANTHER" id="PTHR30024:SF47">
    <property type="entry name" value="TAURINE-BINDING PERIPLASMIC PROTEIN"/>
    <property type="match status" value="1"/>
</dbReference>
<organism evidence="5 6">
    <name type="scientific">Tabrizicola soli</name>
    <dbReference type="NCBI Taxonomy" id="2185115"/>
    <lineage>
        <taxon>Bacteria</taxon>
        <taxon>Pseudomonadati</taxon>
        <taxon>Pseudomonadota</taxon>
        <taxon>Alphaproteobacteria</taxon>
        <taxon>Rhodobacterales</taxon>
        <taxon>Paracoccaceae</taxon>
        <taxon>Tabrizicola</taxon>
    </lineage>
</organism>
<evidence type="ECO:0000256" key="1">
    <source>
        <dbReference type="ARBA" id="ARBA00004418"/>
    </source>
</evidence>
<dbReference type="Gene3D" id="3.40.190.10">
    <property type="entry name" value="Periplasmic binding protein-like II"/>
    <property type="match status" value="2"/>
</dbReference>
<evidence type="ECO:0000313" key="6">
    <source>
        <dbReference type="Proteomes" id="UP001595445"/>
    </source>
</evidence>
<proteinExistence type="inferred from homology"/>
<evidence type="ECO:0000256" key="3">
    <source>
        <dbReference type="ARBA" id="ARBA00022729"/>
    </source>
</evidence>
<dbReference type="PANTHER" id="PTHR30024">
    <property type="entry name" value="ALIPHATIC SULFONATES-BINDING PROTEIN-RELATED"/>
    <property type="match status" value="1"/>
</dbReference>
<protein>
    <submittedName>
        <fullName evidence="5">ABC transporter substrate-binding protein</fullName>
    </submittedName>
</protein>
<comment type="subcellular location">
    <subcellularLocation>
        <location evidence="1">Periplasm</location>
    </subcellularLocation>
</comment>
<feature type="chain" id="PRO_5046791139" evidence="4">
    <location>
        <begin position="23"/>
        <end position="388"/>
    </location>
</feature>
<dbReference type="SUPFAM" id="SSF53850">
    <property type="entry name" value="Periplasmic binding protein-like II"/>
    <property type="match status" value="1"/>
</dbReference>
<evidence type="ECO:0000313" key="5">
    <source>
        <dbReference type="EMBL" id="MFC3086269.1"/>
    </source>
</evidence>
<name>A0ABV7DUR8_9RHOB</name>
<keyword evidence="6" id="KW-1185">Reference proteome</keyword>
<comment type="caution">
    <text evidence="5">The sequence shown here is derived from an EMBL/GenBank/DDBJ whole genome shotgun (WGS) entry which is preliminary data.</text>
</comment>
<comment type="similarity">
    <text evidence="2">Belongs to the bacterial solute-binding protein SsuA/TauA family.</text>
</comment>
<keyword evidence="3 4" id="KW-0732">Signal</keyword>
<sequence>MKGHIAPALLCASLAFASSAAARDSQATYEEIVAKRVQITGDPIQIDTNYWLAWTGAWDTVVMKETRNWEHWLPAGSSVSWKRNLQGPPVITDLLAGKQQIGYIGDNPAIVSTTKRDIAPINLVAVNTTSPGRMCGHLIFGADAPDFPSYKEALSWLEGKTIGVPRGSCADRIGQEVLGAEGINVTWQQMQAEVIVTSLQAGKIDAAAVYEPHSSKAVFDGYAKYAISSNPYGEIDADAIVMREDFIQAHREVAKAWLKANIEAMFFLHDHPVEVIELVKKELPGYTKENLWHAIYGNLPESTGASDTILTGQMALTADVREMLQRGYKFLHESKVVVDPDFAPGAIQDDLVTEAFAELGLDPTKPLFVLKQSDFGPNPFKGDELIDN</sequence>
<accession>A0ABV7DUR8</accession>
<evidence type="ECO:0000256" key="2">
    <source>
        <dbReference type="ARBA" id="ARBA00010742"/>
    </source>
</evidence>
<reference evidence="6" key="1">
    <citation type="journal article" date="2019" name="Int. J. Syst. Evol. Microbiol.">
        <title>The Global Catalogue of Microorganisms (GCM) 10K type strain sequencing project: providing services to taxonomists for standard genome sequencing and annotation.</title>
        <authorList>
            <consortium name="The Broad Institute Genomics Platform"/>
            <consortium name="The Broad Institute Genome Sequencing Center for Infectious Disease"/>
            <person name="Wu L."/>
            <person name="Ma J."/>
        </authorList>
    </citation>
    <scope>NUCLEOTIDE SEQUENCE [LARGE SCALE GENOMIC DNA]</scope>
    <source>
        <strain evidence="6">KCTC 62102</strain>
    </source>
</reference>